<dbReference type="STRING" id="7176.B0WAG2"/>
<dbReference type="PANTHER" id="PTHR43142:SF1">
    <property type="entry name" value="CARBOXYLIC ESTER HYDROLASE"/>
    <property type="match status" value="1"/>
</dbReference>
<dbReference type="KEGG" id="cqu:CpipJ_CPIJ004066"/>
<sequence length="432" mass="47831">MLNCTDLACVLHHHHFYAHLHHLKHHLQDDHDHHGHGHHESHDHHDSATSLPLPKLAEHQMALGYGPERLMDTRKVILVVIQYRLGAFGFLSTGDSSSPGNYGLKDQSMALRWVQSNIEMFGGDPTQVTLVGQSAGGAAVQMHMMSRLSRGTFQEGVSMSGTVLAYWNYNVDQARVARRQADVLGIPAAYKLSTKKLVDALRRVDAVELGKSIDQLKYFFVHPTALYQPVPERHSTNESFLDEEPRALWAAGKYQQTPWFTGTVPNDGAADSLGIVTNVTLLNQLNEKSRAFIPRLGGGADVNAMATQMLLWRDWHHLMGLYDPGKSRRVTPRGQVVKSKDAALRVLRYLLADAGRVPACLPANTNNFNNQRGEECSPDPVVAKANLNLGLVMAFSSKRVDFQPFRSGGRVASGHSGPLPRSLQRGLLTSWK</sequence>
<dbReference type="EnsemblMetazoa" id="CPIJ004066-RA">
    <property type="protein sequence ID" value="CPIJ004066-PA"/>
    <property type="gene ID" value="CPIJ004066"/>
</dbReference>
<keyword evidence="11" id="KW-1185">Reference proteome</keyword>
<organism>
    <name type="scientific">Culex quinquefasciatus</name>
    <name type="common">Southern house mosquito</name>
    <name type="synonym">Culex pungens</name>
    <dbReference type="NCBI Taxonomy" id="7176"/>
    <lineage>
        <taxon>Eukaryota</taxon>
        <taxon>Metazoa</taxon>
        <taxon>Ecdysozoa</taxon>
        <taxon>Arthropoda</taxon>
        <taxon>Hexapoda</taxon>
        <taxon>Insecta</taxon>
        <taxon>Pterygota</taxon>
        <taxon>Neoptera</taxon>
        <taxon>Endopterygota</taxon>
        <taxon>Diptera</taxon>
        <taxon>Nematocera</taxon>
        <taxon>Culicoidea</taxon>
        <taxon>Culicidae</taxon>
        <taxon>Culicinae</taxon>
        <taxon>Culicini</taxon>
        <taxon>Culex</taxon>
        <taxon>Culex</taxon>
    </lineage>
</organism>
<evidence type="ECO:0000256" key="7">
    <source>
        <dbReference type="SAM" id="MobiDB-lite"/>
    </source>
</evidence>
<dbReference type="InterPro" id="IPR029058">
    <property type="entry name" value="AB_hydrolase_fold"/>
</dbReference>
<dbReference type="AlphaFoldDB" id="B0WAG2"/>
<dbReference type="PANTHER" id="PTHR43142">
    <property type="entry name" value="CARBOXYLIC ESTER HYDROLASE"/>
    <property type="match status" value="1"/>
</dbReference>
<evidence type="ECO:0000256" key="1">
    <source>
        <dbReference type="ARBA" id="ARBA00005964"/>
    </source>
</evidence>
<reference evidence="9" key="1">
    <citation type="submission" date="2007-03" db="EMBL/GenBank/DDBJ databases">
        <title>Annotation of Culex pipiens quinquefasciatus.</title>
        <authorList>
            <consortium name="The Broad Institute Genome Sequencing Platform"/>
            <person name="Atkinson P.W."/>
            <person name="Hemingway J."/>
            <person name="Christensen B.M."/>
            <person name="Higgs S."/>
            <person name="Kodira C."/>
            <person name="Hannick L."/>
            <person name="Megy K."/>
            <person name="O'Leary S."/>
            <person name="Pearson M."/>
            <person name="Haas B.J."/>
            <person name="Mauceli E."/>
            <person name="Wortman J.R."/>
            <person name="Lee N.H."/>
            <person name="Guigo R."/>
            <person name="Stanke M."/>
            <person name="Alvarado L."/>
            <person name="Amedeo P."/>
            <person name="Antoine C.H."/>
            <person name="Arensburger P."/>
            <person name="Bidwell S.L."/>
            <person name="Crawford M."/>
            <person name="Camaro F."/>
            <person name="Devon K."/>
            <person name="Engels R."/>
            <person name="Hammond M."/>
            <person name="Howarth C."/>
            <person name="Koehrsen M."/>
            <person name="Lawson D."/>
            <person name="Montgomery P."/>
            <person name="Nene V."/>
            <person name="Nusbaum C."/>
            <person name="Puiu D."/>
            <person name="Romero-Severson J."/>
            <person name="Severson D.W."/>
            <person name="Shumway M."/>
            <person name="Sisk P."/>
            <person name="Stolte C."/>
            <person name="Zeng Q."/>
            <person name="Eisenstadt E."/>
            <person name="Fraser-Liggett C."/>
            <person name="Strausberg R."/>
            <person name="Galagan J."/>
            <person name="Birren B."/>
            <person name="Collins F.H."/>
        </authorList>
    </citation>
    <scope>NUCLEOTIDE SEQUENCE [LARGE SCALE GENOMIC DNA]</scope>
    <source>
        <strain evidence="9">JHB</strain>
    </source>
</reference>
<feature type="region of interest" description="Disordered" evidence="7">
    <location>
        <begin position="409"/>
        <end position="432"/>
    </location>
</feature>
<dbReference type="Proteomes" id="UP000002320">
    <property type="component" value="Unassembled WGS sequence"/>
</dbReference>
<dbReference type="GO" id="GO:0052689">
    <property type="term" value="F:carboxylic ester hydrolase activity"/>
    <property type="evidence" value="ECO:0007669"/>
    <property type="project" value="UniProtKB-KW"/>
</dbReference>
<evidence type="ECO:0000256" key="5">
    <source>
        <dbReference type="ARBA" id="ARBA00023180"/>
    </source>
</evidence>
<protein>
    <recommendedName>
        <fullName evidence="6">Carboxylic ester hydrolase</fullName>
        <ecNumber evidence="6">3.1.1.-</ecNumber>
    </recommendedName>
</protein>
<dbReference type="InterPro" id="IPR019826">
    <property type="entry name" value="Carboxylesterase_B_AS"/>
</dbReference>
<feature type="domain" description="Carboxylesterase type B" evidence="8">
    <location>
        <begin position="64"/>
        <end position="289"/>
    </location>
</feature>
<keyword evidence="2" id="KW-0719">Serine esterase</keyword>
<accession>B0WAG2</accession>
<dbReference type="SUPFAM" id="SSF53474">
    <property type="entry name" value="alpha/beta-Hydrolases"/>
    <property type="match status" value="1"/>
</dbReference>
<dbReference type="PROSITE" id="PS00122">
    <property type="entry name" value="CARBOXYLESTERASE_B_1"/>
    <property type="match status" value="1"/>
</dbReference>
<keyword evidence="5" id="KW-0325">Glycoprotein</keyword>
<proteinExistence type="inferred from homology"/>
<dbReference type="InParanoid" id="B0WAG2"/>
<keyword evidence="3 6" id="KW-0378">Hydrolase</keyword>
<dbReference type="HOGENOM" id="CLU_635014_0_0_1"/>
<evidence type="ECO:0000256" key="2">
    <source>
        <dbReference type="ARBA" id="ARBA00022487"/>
    </source>
</evidence>
<evidence type="ECO:0000256" key="3">
    <source>
        <dbReference type="ARBA" id="ARBA00022801"/>
    </source>
</evidence>
<keyword evidence="4" id="KW-1015">Disulfide bond</keyword>
<comment type="similarity">
    <text evidence="1 6">Belongs to the type-B carboxylesterase/lipase family.</text>
</comment>
<dbReference type="EC" id="3.1.1.-" evidence="6"/>
<reference evidence="10" key="2">
    <citation type="submission" date="2020-05" db="UniProtKB">
        <authorList>
            <consortium name="EnsemblMetazoa"/>
        </authorList>
    </citation>
    <scope>IDENTIFICATION</scope>
    <source>
        <strain evidence="10">JHB</strain>
    </source>
</reference>
<evidence type="ECO:0000313" key="9">
    <source>
        <dbReference type="EMBL" id="EDS41385.1"/>
    </source>
</evidence>
<evidence type="ECO:0000259" key="8">
    <source>
        <dbReference type="Pfam" id="PF00135"/>
    </source>
</evidence>
<evidence type="ECO:0000313" key="11">
    <source>
        <dbReference type="Proteomes" id="UP000002320"/>
    </source>
</evidence>
<dbReference type="eggNOG" id="KOG1516">
    <property type="taxonomic scope" value="Eukaryota"/>
</dbReference>
<dbReference type="VEuPathDB" id="VectorBase:CPIJ004066"/>
<gene>
    <name evidence="10" type="primary">6035541</name>
    <name evidence="9" type="ORF">CpipJ_CPIJ004066</name>
</gene>
<dbReference type="Pfam" id="PF00135">
    <property type="entry name" value="COesterase"/>
    <property type="match status" value="1"/>
</dbReference>
<feature type="compositionally biased region" description="Basic and acidic residues" evidence="7">
    <location>
        <begin position="28"/>
        <end position="47"/>
    </location>
</feature>
<evidence type="ECO:0000256" key="6">
    <source>
        <dbReference type="RuleBase" id="RU361235"/>
    </source>
</evidence>
<name>B0WAG2_CULQU</name>
<dbReference type="EMBL" id="DS231872">
    <property type="protein sequence ID" value="EDS41385.1"/>
    <property type="molecule type" value="Genomic_DNA"/>
</dbReference>
<feature type="region of interest" description="Disordered" evidence="7">
    <location>
        <begin position="28"/>
        <end position="50"/>
    </location>
</feature>
<dbReference type="InterPro" id="IPR002018">
    <property type="entry name" value="CarbesteraseB"/>
</dbReference>
<evidence type="ECO:0000313" key="10">
    <source>
        <dbReference type="EnsemblMetazoa" id="CPIJ004066-PA"/>
    </source>
</evidence>
<dbReference type="Gene3D" id="3.40.50.1820">
    <property type="entry name" value="alpha/beta hydrolase"/>
    <property type="match status" value="1"/>
</dbReference>
<evidence type="ECO:0000256" key="4">
    <source>
        <dbReference type="ARBA" id="ARBA00023157"/>
    </source>
</evidence>